<name>A0ABV7WKL0_9MICO</name>
<dbReference type="GO" id="GO:0004386">
    <property type="term" value="F:helicase activity"/>
    <property type="evidence" value="ECO:0007669"/>
    <property type="project" value="UniProtKB-KW"/>
</dbReference>
<evidence type="ECO:0000259" key="12">
    <source>
        <dbReference type="PROSITE" id="PS50967"/>
    </source>
</evidence>
<dbReference type="InterPro" id="IPR000212">
    <property type="entry name" value="DNA_helicase_UvrD/REP"/>
</dbReference>
<evidence type="ECO:0000256" key="6">
    <source>
        <dbReference type="ARBA" id="ARBA00023235"/>
    </source>
</evidence>
<keyword evidence="16" id="KW-1185">Reference proteome</keyword>
<feature type="domain" description="HRDC" evidence="12">
    <location>
        <begin position="689"/>
        <end position="769"/>
    </location>
</feature>
<dbReference type="PROSITE" id="PS51217">
    <property type="entry name" value="UVRD_HELICASE_CTER"/>
    <property type="match status" value="1"/>
</dbReference>
<feature type="region of interest" description="Disordered" evidence="11">
    <location>
        <begin position="323"/>
        <end position="349"/>
    </location>
</feature>
<evidence type="ECO:0000256" key="8">
    <source>
        <dbReference type="ARBA" id="ARBA00034808"/>
    </source>
</evidence>
<dbReference type="InterPro" id="IPR027417">
    <property type="entry name" value="P-loop_NTPase"/>
</dbReference>
<dbReference type="EC" id="5.6.2.4" evidence="8"/>
<evidence type="ECO:0000313" key="16">
    <source>
        <dbReference type="Proteomes" id="UP001595685"/>
    </source>
</evidence>
<evidence type="ECO:0000256" key="2">
    <source>
        <dbReference type="ARBA" id="ARBA00022741"/>
    </source>
</evidence>
<dbReference type="Gene3D" id="1.10.10.160">
    <property type="match status" value="1"/>
</dbReference>
<feature type="compositionally biased region" description="Gly residues" evidence="11">
    <location>
        <begin position="453"/>
        <end position="472"/>
    </location>
</feature>
<feature type="region of interest" description="Disordered" evidence="11">
    <location>
        <begin position="448"/>
        <end position="472"/>
    </location>
</feature>
<evidence type="ECO:0000313" key="15">
    <source>
        <dbReference type="EMBL" id="MFC3690423.1"/>
    </source>
</evidence>
<dbReference type="Gene3D" id="1.10.150.80">
    <property type="entry name" value="HRDC domain"/>
    <property type="match status" value="1"/>
</dbReference>
<feature type="binding site" evidence="10">
    <location>
        <begin position="34"/>
        <end position="41"/>
    </location>
    <ligand>
        <name>ATP</name>
        <dbReference type="ChEBI" id="CHEBI:30616"/>
    </ligand>
</feature>
<feature type="domain" description="UvrD-like helicase ATP-binding" evidence="13">
    <location>
        <begin position="13"/>
        <end position="295"/>
    </location>
</feature>
<dbReference type="PROSITE" id="PS50967">
    <property type="entry name" value="HRDC"/>
    <property type="match status" value="1"/>
</dbReference>
<evidence type="ECO:0000259" key="13">
    <source>
        <dbReference type="PROSITE" id="PS51198"/>
    </source>
</evidence>
<dbReference type="Gene3D" id="1.10.486.10">
    <property type="entry name" value="PCRA, domain 4"/>
    <property type="match status" value="2"/>
</dbReference>
<dbReference type="SUPFAM" id="SSF52540">
    <property type="entry name" value="P-loop containing nucleoside triphosphate hydrolases"/>
    <property type="match status" value="1"/>
</dbReference>
<evidence type="ECO:0000256" key="5">
    <source>
        <dbReference type="ARBA" id="ARBA00022840"/>
    </source>
</evidence>
<dbReference type="InterPro" id="IPR002121">
    <property type="entry name" value="HRDC_dom"/>
</dbReference>
<feature type="region of interest" description="Disordered" evidence="11">
    <location>
        <begin position="611"/>
        <end position="661"/>
    </location>
</feature>
<reference evidence="16" key="1">
    <citation type="journal article" date="2019" name="Int. J. Syst. Evol. Microbiol.">
        <title>The Global Catalogue of Microorganisms (GCM) 10K type strain sequencing project: providing services to taxonomists for standard genome sequencing and annotation.</title>
        <authorList>
            <consortium name="The Broad Institute Genomics Platform"/>
            <consortium name="The Broad Institute Genome Sequencing Center for Infectious Disease"/>
            <person name="Wu L."/>
            <person name="Ma J."/>
        </authorList>
    </citation>
    <scope>NUCLEOTIDE SEQUENCE [LARGE SCALE GENOMIC DNA]</scope>
    <source>
        <strain evidence="16">NCAIM B.02333</strain>
    </source>
</reference>
<dbReference type="Proteomes" id="UP001595685">
    <property type="component" value="Unassembled WGS sequence"/>
</dbReference>
<dbReference type="Pfam" id="PF13361">
    <property type="entry name" value="UvrD_C"/>
    <property type="match status" value="2"/>
</dbReference>
<evidence type="ECO:0000256" key="9">
    <source>
        <dbReference type="ARBA" id="ARBA00048988"/>
    </source>
</evidence>
<feature type="domain" description="UvrD-like helicase C-terminal" evidence="14">
    <location>
        <begin position="296"/>
        <end position="559"/>
    </location>
</feature>
<evidence type="ECO:0000256" key="11">
    <source>
        <dbReference type="SAM" id="MobiDB-lite"/>
    </source>
</evidence>
<dbReference type="InterPro" id="IPR010997">
    <property type="entry name" value="HRDC-like_sf"/>
</dbReference>
<evidence type="ECO:0000256" key="10">
    <source>
        <dbReference type="PROSITE-ProRule" id="PRU00560"/>
    </source>
</evidence>
<dbReference type="PANTHER" id="PTHR11070:SF69">
    <property type="entry name" value="ATP-DEPENDENT DNA HELICASE UVRD2"/>
    <property type="match status" value="1"/>
</dbReference>
<dbReference type="PANTHER" id="PTHR11070">
    <property type="entry name" value="UVRD / RECB / PCRA DNA HELICASE FAMILY MEMBER"/>
    <property type="match status" value="1"/>
</dbReference>
<evidence type="ECO:0000256" key="7">
    <source>
        <dbReference type="ARBA" id="ARBA00034617"/>
    </source>
</evidence>
<comment type="caution">
    <text evidence="15">The sequence shown here is derived from an EMBL/GenBank/DDBJ whole genome shotgun (WGS) entry which is preliminary data.</text>
</comment>
<proteinExistence type="inferred from homology"/>
<protein>
    <recommendedName>
        <fullName evidence="8">DNA 3'-5' helicase</fullName>
        <ecNumber evidence="8">5.6.2.4</ecNumber>
    </recommendedName>
</protein>
<keyword evidence="4 10" id="KW-0347">Helicase</keyword>
<dbReference type="SMART" id="SM00341">
    <property type="entry name" value="HRDC"/>
    <property type="match status" value="1"/>
</dbReference>
<accession>A0ABV7WKL0</accession>
<comment type="catalytic activity">
    <reaction evidence="9">
        <text>ATP + H2O = ADP + phosphate + H(+)</text>
        <dbReference type="Rhea" id="RHEA:13065"/>
        <dbReference type="ChEBI" id="CHEBI:15377"/>
        <dbReference type="ChEBI" id="CHEBI:15378"/>
        <dbReference type="ChEBI" id="CHEBI:30616"/>
        <dbReference type="ChEBI" id="CHEBI:43474"/>
        <dbReference type="ChEBI" id="CHEBI:456216"/>
        <dbReference type="EC" id="5.6.2.4"/>
    </reaction>
</comment>
<sequence>MVLTPADAEALLRPLDDEQRSVAEAVRGPVCVVAGAGTGKTRAITHRIAHAVAVGAVPEDQVLAVTFTARAAGEMRERLRALGVGRATARTFHAAALRQLQHFWPSVVGGPAPPLLEHKAAVVGEAAARLGLRVDRSAVRDLSSELEWAKVGLLTPATYPAAALAAGRAEVAGHDPAVVARLVEAYEDAKTARGVMDFEDVLLLTAAMLREREDVARQVRSRYRWFTVDEYQDVSAAQQVLLDLWVGERDDVCVVGDPHQTIYSFAGADSSLLGGFAAAHPGATVVHLVRSYRSRPAVVELGNAVLAPATGRAAPRLRAVRPAAHEEAAAPGVHGTQPSAPGVPGGEGTQVASPVPVPDLGRPSFTEHEDDVAEAEAVAQRVVDLLARGVRAAGVAVLVRTNGQLEVLEQALGDRGVPYLVRGADRFFSRREVREAVVLLRGAAKTARDAGAGDTGTGGAGGAGTGDGGAGSGGPALVDVVTDVLSTAGWSPEPPSGRGQVRDRWESLAAIVDHARRLVAHDASAGLPALVADLEQRAAQQHAPVLDGVTLATIHAAKGLEWDVVLLPGLADGTLPIAMAATPAALEEERRLLYVAVTRAREVVHLSWARARTPGSRGARRPSRFLDGVRPDDGGTGRGGRPGAQRSPGRPVAASERRAPVRPATCRGCGVPLTTAAQRTAGRCDGCPPRYDPALHEALLGWRRSVAGAGGVPAYAVFTDATLEAIAERRPREVGQLVGIAGVGSVKLDRYGPDVVAVVSAALGGSVPTPGRPSGEGSGESQN</sequence>
<dbReference type="CDD" id="cd17932">
    <property type="entry name" value="DEXQc_UvrD"/>
    <property type="match status" value="1"/>
</dbReference>
<dbReference type="Gene3D" id="3.40.50.300">
    <property type="entry name" value="P-loop containing nucleotide triphosphate hydrolases"/>
    <property type="match status" value="3"/>
</dbReference>
<feature type="compositionally biased region" description="Gly residues" evidence="11">
    <location>
        <begin position="774"/>
        <end position="783"/>
    </location>
</feature>
<dbReference type="Pfam" id="PF00570">
    <property type="entry name" value="HRDC"/>
    <property type="match status" value="1"/>
</dbReference>
<keyword evidence="3 10" id="KW-0378">Hydrolase</keyword>
<feature type="region of interest" description="Disordered" evidence="11">
    <location>
        <begin position="764"/>
        <end position="783"/>
    </location>
</feature>
<dbReference type="InterPro" id="IPR013986">
    <property type="entry name" value="DExx_box_DNA_helicase_dom_sf"/>
</dbReference>
<keyword evidence="6" id="KW-0413">Isomerase</keyword>
<comment type="similarity">
    <text evidence="1">Belongs to the helicase family. UvrD subfamily.</text>
</comment>
<organism evidence="15 16">
    <name type="scientific">Aquipuribacter hungaricus</name>
    <dbReference type="NCBI Taxonomy" id="545624"/>
    <lineage>
        <taxon>Bacteria</taxon>
        <taxon>Bacillati</taxon>
        <taxon>Actinomycetota</taxon>
        <taxon>Actinomycetes</taxon>
        <taxon>Micrococcales</taxon>
        <taxon>Intrasporangiaceae</taxon>
        <taxon>Aquipuribacter</taxon>
    </lineage>
</organism>
<dbReference type="RefSeq" id="WP_376984349.1">
    <property type="nucleotide sequence ID" value="NZ_JBHRWW010000023.1"/>
</dbReference>
<evidence type="ECO:0000256" key="3">
    <source>
        <dbReference type="ARBA" id="ARBA00022801"/>
    </source>
</evidence>
<keyword evidence="5 10" id="KW-0067">ATP-binding</keyword>
<comment type="catalytic activity">
    <reaction evidence="7">
        <text>Couples ATP hydrolysis with the unwinding of duplex DNA by translocating in the 3'-5' direction.</text>
        <dbReference type="EC" id="5.6.2.4"/>
    </reaction>
</comment>
<dbReference type="CDD" id="cd18807">
    <property type="entry name" value="SF1_C_UvrD"/>
    <property type="match status" value="1"/>
</dbReference>
<dbReference type="InterPro" id="IPR014017">
    <property type="entry name" value="DNA_helicase_UvrD-like_C"/>
</dbReference>
<dbReference type="PROSITE" id="PS51198">
    <property type="entry name" value="UVRD_HELICASE_ATP_BIND"/>
    <property type="match status" value="1"/>
</dbReference>
<dbReference type="InterPro" id="IPR044876">
    <property type="entry name" value="HRDC_dom_sf"/>
</dbReference>
<dbReference type="SUPFAM" id="SSF47819">
    <property type="entry name" value="HRDC-like"/>
    <property type="match status" value="1"/>
</dbReference>
<dbReference type="InterPro" id="IPR014016">
    <property type="entry name" value="UvrD-like_ATP-bd"/>
</dbReference>
<evidence type="ECO:0000256" key="1">
    <source>
        <dbReference type="ARBA" id="ARBA00009922"/>
    </source>
</evidence>
<dbReference type="Pfam" id="PF00580">
    <property type="entry name" value="UvrD-helicase"/>
    <property type="match status" value="1"/>
</dbReference>
<keyword evidence="2 10" id="KW-0547">Nucleotide-binding</keyword>
<dbReference type="EMBL" id="JBHRWW010000023">
    <property type="protein sequence ID" value="MFC3690423.1"/>
    <property type="molecule type" value="Genomic_DNA"/>
</dbReference>
<evidence type="ECO:0000259" key="14">
    <source>
        <dbReference type="PROSITE" id="PS51217"/>
    </source>
</evidence>
<evidence type="ECO:0000256" key="4">
    <source>
        <dbReference type="ARBA" id="ARBA00022806"/>
    </source>
</evidence>
<gene>
    <name evidence="15" type="ORF">ACFOLH_18900</name>
</gene>